<dbReference type="SUPFAM" id="SSF52540">
    <property type="entry name" value="P-loop containing nucleoside triphosphate hydrolases"/>
    <property type="match status" value="1"/>
</dbReference>
<proteinExistence type="inferred from homology"/>
<name>K2NX36_9HYPH</name>
<protein>
    <submittedName>
        <fullName evidence="8">Hemin importer ATP-binding subunit</fullName>
    </submittedName>
</protein>
<keyword evidence="9" id="KW-1185">Reference proteome</keyword>
<dbReference type="PANTHER" id="PTHR42794:SF1">
    <property type="entry name" value="HEMIN IMPORT ATP-BINDING PROTEIN HMUV"/>
    <property type="match status" value="1"/>
</dbReference>
<evidence type="ECO:0000259" key="7">
    <source>
        <dbReference type="PROSITE" id="PS50893"/>
    </source>
</evidence>
<dbReference type="InterPro" id="IPR017871">
    <property type="entry name" value="ABC_transporter-like_CS"/>
</dbReference>
<comment type="caution">
    <text evidence="8">The sequence shown here is derived from an EMBL/GenBank/DDBJ whole genome shotgun (WGS) entry which is preliminary data.</text>
</comment>
<feature type="domain" description="ABC transporter" evidence="7">
    <location>
        <begin position="3"/>
        <end position="243"/>
    </location>
</feature>
<reference evidence="8 9" key="1">
    <citation type="journal article" date="2012" name="J. Bacteriol.">
        <title>Genome Sequence of Nitratireductor indicus Type Strain C115.</title>
        <authorList>
            <person name="Lai Q."/>
            <person name="Li G."/>
            <person name="Yu Z."/>
            <person name="Shao Z."/>
        </authorList>
    </citation>
    <scope>NUCLEOTIDE SEQUENCE [LARGE SCALE GENOMIC DNA]</scope>
    <source>
        <strain evidence="8 9">C115</strain>
    </source>
</reference>
<evidence type="ECO:0000256" key="4">
    <source>
        <dbReference type="ARBA" id="ARBA00022840"/>
    </source>
</evidence>
<evidence type="ECO:0000256" key="1">
    <source>
        <dbReference type="ARBA" id="ARBA00005417"/>
    </source>
</evidence>
<dbReference type="InterPro" id="IPR003439">
    <property type="entry name" value="ABC_transporter-like_ATP-bd"/>
</dbReference>
<evidence type="ECO:0000256" key="2">
    <source>
        <dbReference type="ARBA" id="ARBA00022448"/>
    </source>
</evidence>
<keyword evidence="3" id="KW-0547">Nucleotide-binding</keyword>
<dbReference type="PATRIC" id="fig|1231190.3.peg.764"/>
<accession>K2NX36</accession>
<dbReference type="OrthoDB" id="9810077at2"/>
<gene>
    <name evidence="8" type="primary">hmuV</name>
    <name evidence="8" type="ORF">NA8A_03640</name>
</gene>
<evidence type="ECO:0000313" key="8">
    <source>
        <dbReference type="EMBL" id="EKF43870.1"/>
    </source>
</evidence>
<dbReference type="STRING" id="721133.SAMN05216176_101588"/>
<dbReference type="SMART" id="SM00382">
    <property type="entry name" value="AAA"/>
    <property type="match status" value="1"/>
</dbReference>
<dbReference type="PANTHER" id="PTHR42794">
    <property type="entry name" value="HEMIN IMPORT ATP-BINDING PROTEIN HMUV"/>
    <property type="match status" value="1"/>
</dbReference>
<dbReference type="PROSITE" id="PS50893">
    <property type="entry name" value="ABC_TRANSPORTER_2"/>
    <property type="match status" value="1"/>
</dbReference>
<keyword evidence="5" id="KW-1278">Translocase</keyword>
<evidence type="ECO:0000256" key="3">
    <source>
        <dbReference type="ARBA" id="ARBA00022741"/>
    </source>
</evidence>
<dbReference type="Proteomes" id="UP000007374">
    <property type="component" value="Unassembled WGS sequence"/>
</dbReference>
<dbReference type="RefSeq" id="WP_009756005.1">
    <property type="nucleotide sequence ID" value="NZ_AMSI01000002.1"/>
</dbReference>
<evidence type="ECO:0000256" key="5">
    <source>
        <dbReference type="ARBA" id="ARBA00022967"/>
    </source>
</evidence>
<organism evidence="8 9">
    <name type="scientific">Nitratireductor indicus C115</name>
    <dbReference type="NCBI Taxonomy" id="1231190"/>
    <lineage>
        <taxon>Bacteria</taxon>
        <taxon>Pseudomonadati</taxon>
        <taxon>Pseudomonadota</taxon>
        <taxon>Alphaproteobacteria</taxon>
        <taxon>Hyphomicrobiales</taxon>
        <taxon>Phyllobacteriaceae</taxon>
        <taxon>Nitratireductor</taxon>
    </lineage>
</organism>
<sequence>MSIDVRNLGVSIGRKAILSDVSLTAHPGTLTAIVGPNGSGKTTFLKAVSGDLAHSGEIRLNGMALAEMKPWQAAVHRAVLPQATSLSFPYTVREIVKLGLMSGRSGAGERELARLPEQALARVDLDGFAGRFYQELSGGEQQRVQLARVLCQVWRPVLDGVARFLLLDEPVSSLDIKHQLTIMEIARDFVAAGGGVIAILHDLNLTARYADQVAMMHRGRLAACGSVEDVLTDDLISDVFECRIRMSTPPPAGAPFVLPQMAEL</sequence>
<dbReference type="NCBIfam" id="NF010068">
    <property type="entry name" value="PRK13548.1"/>
    <property type="match status" value="1"/>
</dbReference>
<dbReference type="EMBL" id="AMSI01000002">
    <property type="protein sequence ID" value="EKF43870.1"/>
    <property type="molecule type" value="Genomic_DNA"/>
</dbReference>
<dbReference type="AlphaFoldDB" id="K2NX36"/>
<dbReference type="GO" id="GO:0005524">
    <property type="term" value="F:ATP binding"/>
    <property type="evidence" value="ECO:0007669"/>
    <property type="project" value="UniProtKB-KW"/>
</dbReference>
<dbReference type="Pfam" id="PF00005">
    <property type="entry name" value="ABC_tran"/>
    <property type="match status" value="1"/>
</dbReference>
<evidence type="ECO:0000313" key="9">
    <source>
        <dbReference type="Proteomes" id="UP000007374"/>
    </source>
</evidence>
<keyword evidence="2" id="KW-0813">Transport</keyword>
<dbReference type="InterPro" id="IPR003593">
    <property type="entry name" value="AAA+_ATPase"/>
</dbReference>
<dbReference type="eggNOG" id="COG4559">
    <property type="taxonomic scope" value="Bacteria"/>
</dbReference>
<keyword evidence="4 8" id="KW-0067">ATP-binding</keyword>
<dbReference type="CDD" id="cd03214">
    <property type="entry name" value="ABC_Iron-Siderophores_B12_Hemin"/>
    <property type="match status" value="1"/>
</dbReference>
<dbReference type="GO" id="GO:0016887">
    <property type="term" value="F:ATP hydrolysis activity"/>
    <property type="evidence" value="ECO:0007669"/>
    <property type="project" value="InterPro"/>
</dbReference>
<comment type="function">
    <text evidence="6">Part of the ABC transporter complex HmuTUV involved in hemin import. Responsible for energy coupling to the transport system.</text>
</comment>
<dbReference type="InterPro" id="IPR027417">
    <property type="entry name" value="P-loop_NTPase"/>
</dbReference>
<evidence type="ECO:0000256" key="6">
    <source>
        <dbReference type="ARBA" id="ARBA00037066"/>
    </source>
</evidence>
<dbReference type="PROSITE" id="PS00211">
    <property type="entry name" value="ABC_TRANSPORTER_1"/>
    <property type="match status" value="1"/>
</dbReference>
<comment type="similarity">
    <text evidence="1">Belongs to the ABC transporter superfamily.</text>
</comment>
<dbReference type="Gene3D" id="3.40.50.300">
    <property type="entry name" value="P-loop containing nucleotide triphosphate hydrolases"/>
    <property type="match status" value="1"/>
</dbReference>